<dbReference type="VEuPathDB" id="FungiDB:PGUG_00270"/>
<evidence type="ECO:0000256" key="1">
    <source>
        <dbReference type="SAM" id="Coils"/>
    </source>
</evidence>
<dbReference type="KEGG" id="pgu:PGUG_00270"/>
<reference evidence="4 5" key="1">
    <citation type="journal article" date="2009" name="Nature">
        <title>Evolution of pathogenicity and sexual reproduction in eight Candida genomes.</title>
        <authorList>
            <person name="Butler G."/>
            <person name="Rasmussen M.D."/>
            <person name="Lin M.F."/>
            <person name="Santos M.A."/>
            <person name="Sakthikumar S."/>
            <person name="Munro C.A."/>
            <person name="Rheinbay E."/>
            <person name="Grabherr M."/>
            <person name="Forche A."/>
            <person name="Reedy J.L."/>
            <person name="Agrafioti I."/>
            <person name="Arnaud M.B."/>
            <person name="Bates S."/>
            <person name="Brown A.J."/>
            <person name="Brunke S."/>
            <person name="Costanzo M.C."/>
            <person name="Fitzpatrick D.A."/>
            <person name="de Groot P.W."/>
            <person name="Harris D."/>
            <person name="Hoyer L.L."/>
            <person name="Hube B."/>
            <person name="Klis F.M."/>
            <person name="Kodira C."/>
            <person name="Lennard N."/>
            <person name="Logue M.E."/>
            <person name="Martin R."/>
            <person name="Neiman A.M."/>
            <person name="Nikolaou E."/>
            <person name="Quail M.A."/>
            <person name="Quinn J."/>
            <person name="Santos M.C."/>
            <person name="Schmitzberger F.F."/>
            <person name="Sherlock G."/>
            <person name="Shah P."/>
            <person name="Silverstein K.A."/>
            <person name="Skrzypek M.S."/>
            <person name="Soll D."/>
            <person name="Staggs R."/>
            <person name="Stansfield I."/>
            <person name="Stumpf M.P."/>
            <person name="Sudbery P.E."/>
            <person name="Srikantha T."/>
            <person name="Zeng Q."/>
            <person name="Berman J."/>
            <person name="Berriman M."/>
            <person name="Heitman J."/>
            <person name="Gow N.A."/>
            <person name="Lorenz M.C."/>
            <person name="Birren B.W."/>
            <person name="Kellis M."/>
            <person name="Cuomo C.A."/>
        </authorList>
    </citation>
    <scope>NUCLEOTIDE SEQUENCE [LARGE SCALE GENOMIC DNA]</scope>
    <source>
        <strain evidence="5">ATCC 6260 / CBS 566 / DSM 6381 / JCM 1539 / NBRC 10279 / NRRL Y-324</strain>
    </source>
</reference>
<keyword evidence="1" id="KW-0175">Coiled coil</keyword>
<keyword evidence="3" id="KW-0472">Membrane</keyword>
<feature type="region of interest" description="Disordered" evidence="2">
    <location>
        <begin position="1"/>
        <end position="26"/>
    </location>
</feature>
<evidence type="ECO:0000313" key="5">
    <source>
        <dbReference type="Proteomes" id="UP000001997"/>
    </source>
</evidence>
<keyword evidence="3" id="KW-0812">Transmembrane</keyword>
<dbReference type="RefSeq" id="XP_001486893.2">
    <property type="nucleotide sequence ID" value="XM_001486843.1"/>
</dbReference>
<feature type="transmembrane region" description="Helical" evidence="3">
    <location>
        <begin position="67"/>
        <end position="88"/>
    </location>
</feature>
<feature type="compositionally biased region" description="Basic and acidic residues" evidence="2">
    <location>
        <begin position="7"/>
        <end position="26"/>
    </location>
</feature>
<organism evidence="4 5">
    <name type="scientific">Meyerozyma guilliermondii (strain ATCC 6260 / CBS 566 / DSM 6381 / JCM 1539 / NBRC 10279 / NRRL Y-324)</name>
    <name type="common">Yeast</name>
    <name type="synonym">Candida guilliermondii</name>
    <dbReference type="NCBI Taxonomy" id="294746"/>
    <lineage>
        <taxon>Eukaryota</taxon>
        <taxon>Fungi</taxon>
        <taxon>Dikarya</taxon>
        <taxon>Ascomycota</taxon>
        <taxon>Saccharomycotina</taxon>
        <taxon>Pichiomycetes</taxon>
        <taxon>Debaryomycetaceae</taxon>
        <taxon>Meyerozyma</taxon>
    </lineage>
</organism>
<keyword evidence="3" id="KW-1133">Transmembrane helix</keyword>
<dbReference type="EMBL" id="CH408155">
    <property type="protein sequence ID" value="EDK36172.2"/>
    <property type="molecule type" value="Genomic_DNA"/>
</dbReference>
<accession>A5DAG5</accession>
<proteinExistence type="predicted"/>
<sequence length="158" mass="18124">MATPGCSKKEKAREKWLKKQKGSPDEKIRANKHNSYFWSGCALFVICVRGVRALWVSREPLKLILRFIRVVVCVVACVVICCTAFNYFSPSWKITLSGIIDVLLHLEYSTRADIFQFISISILLTPPPKSTEEKDEIKNEKNEIKNEKDAIKKEYAEV</sequence>
<dbReference type="InParanoid" id="A5DAG5"/>
<dbReference type="AlphaFoldDB" id="A5DAG5"/>
<evidence type="ECO:0000256" key="2">
    <source>
        <dbReference type="SAM" id="MobiDB-lite"/>
    </source>
</evidence>
<name>A5DAG5_PICGU</name>
<dbReference type="GeneID" id="5129282"/>
<gene>
    <name evidence="4" type="ORF">PGUG_00270</name>
</gene>
<feature type="coiled-coil region" evidence="1">
    <location>
        <begin position="130"/>
        <end position="157"/>
    </location>
</feature>
<dbReference type="HOGENOM" id="CLU_1611397_0_0_1"/>
<evidence type="ECO:0000313" key="4">
    <source>
        <dbReference type="EMBL" id="EDK36172.2"/>
    </source>
</evidence>
<dbReference type="Proteomes" id="UP000001997">
    <property type="component" value="Unassembled WGS sequence"/>
</dbReference>
<evidence type="ECO:0000256" key="3">
    <source>
        <dbReference type="SAM" id="Phobius"/>
    </source>
</evidence>
<feature type="transmembrane region" description="Helical" evidence="3">
    <location>
        <begin position="36"/>
        <end position="55"/>
    </location>
</feature>
<protein>
    <submittedName>
        <fullName evidence="4">Uncharacterized protein</fullName>
    </submittedName>
</protein>
<keyword evidence="5" id="KW-1185">Reference proteome</keyword>